<evidence type="ECO:0000259" key="8">
    <source>
        <dbReference type="PROSITE" id="PS51007"/>
    </source>
</evidence>
<feature type="binding site" description="covalent" evidence="6">
    <location>
        <position position="34"/>
    </location>
    <ligand>
        <name>heme c</name>
        <dbReference type="ChEBI" id="CHEBI:61717"/>
    </ligand>
</feature>
<dbReference type="InterPro" id="IPR009056">
    <property type="entry name" value="Cyt_c-like_dom"/>
</dbReference>
<dbReference type="GO" id="GO:0005506">
    <property type="term" value="F:iron ion binding"/>
    <property type="evidence" value="ECO:0007669"/>
    <property type="project" value="InterPro"/>
</dbReference>
<evidence type="ECO:0000256" key="3">
    <source>
        <dbReference type="ARBA" id="ARBA00022723"/>
    </source>
</evidence>
<protein>
    <submittedName>
        <fullName evidence="9">Cytochrome C</fullName>
    </submittedName>
</protein>
<feature type="domain" description="Cytochrome c" evidence="8">
    <location>
        <begin position="6"/>
        <end position="100"/>
    </location>
</feature>
<dbReference type="AlphaFoldDB" id="A0A1W9KY32"/>
<keyword evidence="1" id="KW-0813">Transport</keyword>
<dbReference type="Gene3D" id="1.10.760.10">
    <property type="entry name" value="Cytochrome c-like domain"/>
    <property type="match status" value="1"/>
</dbReference>
<comment type="caution">
    <text evidence="9">The sequence shown here is derived from an EMBL/GenBank/DDBJ whole genome shotgun (WGS) entry which is preliminary data.</text>
</comment>
<name>A0A1W9KY32_9BURK</name>
<dbReference type="GO" id="GO:0020037">
    <property type="term" value="F:heme binding"/>
    <property type="evidence" value="ECO:0007669"/>
    <property type="project" value="InterPro"/>
</dbReference>
<proteinExistence type="predicted"/>
<feature type="binding site" description="covalent" evidence="6">
    <location>
        <position position="78"/>
    </location>
    <ligand>
        <name>heme c</name>
        <dbReference type="ChEBI" id="CHEBI:61717"/>
    </ligand>
</feature>
<dbReference type="Pfam" id="PF00034">
    <property type="entry name" value="Cytochrom_C"/>
    <property type="match status" value="1"/>
</dbReference>
<keyword evidence="3 6" id="KW-0479">Metal-binding</keyword>
<dbReference type="PRINTS" id="PR00606">
    <property type="entry name" value="CYTCHROMECID"/>
</dbReference>
<sequence length="100" mass="10508">MKRPLLALAAGAVLVTPVLADQALSEKKRCTVCHTVSKKILGPSYKDVAARYAGQNVSAQLADKIINGGGGVWGVVPMPANPKISRSDADALARWILSLK</sequence>
<dbReference type="InterPro" id="IPR036909">
    <property type="entry name" value="Cyt_c-like_dom_sf"/>
</dbReference>
<evidence type="ECO:0000256" key="4">
    <source>
        <dbReference type="ARBA" id="ARBA00022982"/>
    </source>
</evidence>
<feature type="signal peptide" evidence="7">
    <location>
        <begin position="1"/>
        <end position="20"/>
    </location>
</feature>
<comment type="PTM">
    <text evidence="6">Binds 1 heme c group covalently per subunit.</text>
</comment>
<accession>A0A1W9KY32</accession>
<organism evidence="9 10">
    <name type="scientific">Rhodoferax ferrireducens</name>
    <dbReference type="NCBI Taxonomy" id="192843"/>
    <lineage>
        <taxon>Bacteria</taxon>
        <taxon>Pseudomonadati</taxon>
        <taxon>Pseudomonadota</taxon>
        <taxon>Betaproteobacteria</taxon>
        <taxon>Burkholderiales</taxon>
        <taxon>Comamonadaceae</taxon>
        <taxon>Rhodoferax</taxon>
    </lineage>
</organism>
<evidence type="ECO:0000256" key="1">
    <source>
        <dbReference type="ARBA" id="ARBA00022448"/>
    </source>
</evidence>
<dbReference type="Proteomes" id="UP000192505">
    <property type="component" value="Unassembled WGS sequence"/>
</dbReference>
<reference evidence="9 10" key="1">
    <citation type="submission" date="2017-01" db="EMBL/GenBank/DDBJ databases">
        <title>Novel large sulfur bacteria in the metagenomes of groundwater-fed chemosynthetic microbial mats in the Lake Huron basin.</title>
        <authorList>
            <person name="Sharrar A.M."/>
            <person name="Flood B.E."/>
            <person name="Bailey J.V."/>
            <person name="Jones D.S."/>
            <person name="Biddanda B."/>
            <person name="Ruberg S.A."/>
            <person name="Marcus D.N."/>
            <person name="Dick G.J."/>
        </authorList>
    </citation>
    <scope>NUCLEOTIDE SEQUENCE [LARGE SCALE GENOMIC DNA]</scope>
    <source>
        <strain evidence="9">A7</strain>
    </source>
</reference>
<dbReference type="EMBL" id="MTEI01000002">
    <property type="protein sequence ID" value="OQW89526.1"/>
    <property type="molecule type" value="Genomic_DNA"/>
</dbReference>
<keyword evidence="2 6" id="KW-0349">Heme</keyword>
<dbReference type="PROSITE" id="PS51007">
    <property type="entry name" value="CYTC"/>
    <property type="match status" value="1"/>
</dbReference>
<evidence type="ECO:0000313" key="9">
    <source>
        <dbReference type="EMBL" id="OQW89526.1"/>
    </source>
</evidence>
<evidence type="ECO:0000256" key="7">
    <source>
        <dbReference type="SAM" id="SignalP"/>
    </source>
</evidence>
<dbReference type="GO" id="GO:0009055">
    <property type="term" value="F:electron transfer activity"/>
    <property type="evidence" value="ECO:0007669"/>
    <property type="project" value="InterPro"/>
</dbReference>
<keyword evidence="5 6" id="KW-0408">Iron</keyword>
<keyword evidence="7" id="KW-0732">Signal</keyword>
<keyword evidence="4" id="KW-0249">Electron transport</keyword>
<gene>
    <name evidence="9" type="ORF">BWK72_03895</name>
</gene>
<evidence type="ECO:0000256" key="2">
    <source>
        <dbReference type="ARBA" id="ARBA00022617"/>
    </source>
</evidence>
<evidence type="ECO:0000256" key="6">
    <source>
        <dbReference type="PIRSR" id="PIRSR602324-1"/>
    </source>
</evidence>
<feature type="binding site" description="covalent" evidence="6">
    <location>
        <position position="30"/>
    </location>
    <ligand>
        <name>heme c</name>
        <dbReference type="ChEBI" id="CHEBI:61717"/>
    </ligand>
</feature>
<dbReference type="SUPFAM" id="SSF46626">
    <property type="entry name" value="Cytochrome c"/>
    <property type="match status" value="1"/>
</dbReference>
<dbReference type="InterPro" id="IPR002324">
    <property type="entry name" value="Cyt_c_ID"/>
</dbReference>
<feature type="chain" id="PRO_5013140041" evidence="7">
    <location>
        <begin position="21"/>
        <end position="100"/>
    </location>
</feature>
<evidence type="ECO:0000313" key="10">
    <source>
        <dbReference type="Proteomes" id="UP000192505"/>
    </source>
</evidence>
<evidence type="ECO:0000256" key="5">
    <source>
        <dbReference type="ARBA" id="ARBA00023004"/>
    </source>
</evidence>